<dbReference type="InterPro" id="IPR052758">
    <property type="entry name" value="SRC_co-chaperone"/>
</dbReference>
<reference evidence="5" key="1">
    <citation type="submission" date="2017-06" db="EMBL/GenBank/DDBJ databases">
        <authorList>
            <person name="Varghese N."/>
            <person name="Submissions S."/>
        </authorList>
    </citation>
    <scope>NUCLEOTIDE SEQUENCE [LARGE SCALE GENOMIC DNA]</scope>
    <source>
        <strain evidence="5">DSM 28041</strain>
    </source>
</reference>
<keyword evidence="2" id="KW-1133">Transmembrane helix</keyword>
<dbReference type="Pfam" id="PF13181">
    <property type="entry name" value="TPR_8"/>
    <property type="match status" value="2"/>
</dbReference>
<dbReference type="SUPFAM" id="SSF48452">
    <property type="entry name" value="TPR-like"/>
    <property type="match status" value="1"/>
</dbReference>
<evidence type="ECO:0000256" key="1">
    <source>
        <dbReference type="SAM" id="MobiDB-lite"/>
    </source>
</evidence>
<dbReference type="InterPro" id="IPR001623">
    <property type="entry name" value="DnaJ_domain"/>
</dbReference>
<organism evidence="4 5">
    <name type="scientific">Hymenobacter mucosus</name>
    <dbReference type="NCBI Taxonomy" id="1411120"/>
    <lineage>
        <taxon>Bacteria</taxon>
        <taxon>Pseudomonadati</taxon>
        <taxon>Bacteroidota</taxon>
        <taxon>Cytophagia</taxon>
        <taxon>Cytophagales</taxon>
        <taxon>Hymenobacteraceae</taxon>
        <taxon>Hymenobacter</taxon>
    </lineage>
</organism>
<dbReference type="RefSeq" id="WP_143437032.1">
    <property type="nucleotide sequence ID" value="NZ_FZNS01000003.1"/>
</dbReference>
<dbReference type="PRINTS" id="PR00625">
    <property type="entry name" value="JDOMAIN"/>
</dbReference>
<dbReference type="InterPro" id="IPR011990">
    <property type="entry name" value="TPR-like_helical_dom_sf"/>
</dbReference>
<dbReference type="Gene3D" id="1.25.40.10">
    <property type="entry name" value="Tetratricopeptide repeat domain"/>
    <property type="match status" value="2"/>
</dbReference>
<dbReference type="Pfam" id="PF00226">
    <property type="entry name" value="DnaJ"/>
    <property type="match status" value="1"/>
</dbReference>
<dbReference type="Gene3D" id="1.10.287.110">
    <property type="entry name" value="DnaJ domain"/>
    <property type="match status" value="1"/>
</dbReference>
<evidence type="ECO:0000259" key="3">
    <source>
        <dbReference type="PROSITE" id="PS50076"/>
    </source>
</evidence>
<dbReference type="AlphaFoldDB" id="A0A238WS45"/>
<dbReference type="Proteomes" id="UP000198310">
    <property type="component" value="Unassembled WGS sequence"/>
</dbReference>
<dbReference type="SMART" id="SM00271">
    <property type="entry name" value="DnaJ"/>
    <property type="match status" value="1"/>
</dbReference>
<evidence type="ECO:0000313" key="4">
    <source>
        <dbReference type="EMBL" id="SNR49228.1"/>
    </source>
</evidence>
<dbReference type="PANTHER" id="PTHR44200:SF1">
    <property type="entry name" value="DNAJ HOMOLOG SUBFAMILY C MEMBER 7"/>
    <property type="match status" value="1"/>
</dbReference>
<dbReference type="EMBL" id="FZNS01000003">
    <property type="protein sequence ID" value="SNR49228.1"/>
    <property type="molecule type" value="Genomic_DNA"/>
</dbReference>
<dbReference type="InterPro" id="IPR019734">
    <property type="entry name" value="TPR_rpt"/>
</dbReference>
<dbReference type="SUPFAM" id="SSF46565">
    <property type="entry name" value="Chaperone J-domain"/>
    <property type="match status" value="1"/>
</dbReference>
<feature type="region of interest" description="Disordered" evidence="1">
    <location>
        <begin position="96"/>
        <end position="116"/>
    </location>
</feature>
<keyword evidence="2" id="KW-0472">Membrane</keyword>
<accession>A0A238WS45</accession>
<gene>
    <name evidence="4" type="ORF">SAMN06269173_10312</name>
</gene>
<proteinExistence type="predicted"/>
<protein>
    <submittedName>
        <fullName evidence="4">Tetratricopeptide repeat-containing protein</fullName>
    </submittedName>
</protein>
<feature type="domain" description="J" evidence="3">
    <location>
        <begin position="4"/>
        <end position="69"/>
    </location>
</feature>
<evidence type="ECO:0000313" key="5">
    <source>
        <dbReference type="Proteomes" id="UP000198310"/>
    </source>
</evidence>
<evidence type="ECO:0000256" key="2">
    <source>
        <dbReference type="SAM" id="Phobius"/>
    </source>
</evidence>
<dbReference type="PROSITE" id="PS50076">
    <property type="entry name" value="DNAJ_2"/>
    <property type="match status" value="1"/>
</dbReference>
<dbReference type="InterPro" id="IPR036869">
    <property type="entry name" value="J_dom_sf"/>
</dbReference>
<keyword evidence="5" id="KW-1185">Reference proteome</keyword>
<feature type="transmembrane region" description="Helical" evidence="2">
    <location>
        <begin position="131"/>
        <end position="152"/>
    </location>
</feature>
<dbReference type="SMART" id="SM00028">
    <property type="entry name" value="TPR"/>
    <property type="match status" value="4"/>
</dbReference>
<name>A0A238WS45_9BACT</name>
<dbReference type="CDD" id="cd06257">
    <property type="entry name" value="DnaJ"/>
    <property type="match status" value="1"/>
</dbReference>
<keyword evidence="2" id="KW-0812">Transmembrane</keyword>
<sequence length="404" mass="46194">MSQNYYQVLGVPATATAQEIKVAYKRLAVQYHPDKHGGNALYEDLFKAVAAAYHVLGDVGRRAQYDYQLQLAVRRAEELRRRQQFQNQTQHLYGVPMPPPAPLRTRRPAASAERHYRTIPKQRPKFTRRDYWLTSLIVFGLLVFMLSVKVTMDHVTAVSNYQDGVEAYSRSEWSTAHSFFTEALHFKPTYLKALRRRGEVEQFVYHNYTAARADYLAALRETTSKTERATLLLRIGQCHKALAHPKSAQEYFARALALDTTLARAWLAQGENLLFRQRQFRAATRTFSAGLRHTTAPTLMARMLLYRGLAHYKLQDFGAARADYWQVLTITPRSGQVYFLLGRVAQQEGATQEACEFFRRATVQGYHLADTIRQKLCTPVVPQRLKKKFAPTTSAKSASAQTPQ</sequence>
<dbReference type="PANTHER" id="PTHR44200">
    <property type="entry name" value="DNAJ HOMOLOG SUBFAMILY C MEMBER 7"/>
    <property type="match status" value="1"/>
</dbReference>